<protein>
    <recommendedName>
        <fullName evidence="5">DUF5667 domain-containing protein</fullName>
    </recommendedName>
</protein>
<name>A0A1F6V7Y8_9BACT</name>
<accession>A0A1F6V7Y8</accession>
<sequence>MKKYSKLFLVLLMAFIIGATSALAQGNGRNGDRPIPPAWRTEAKETRVEMRQEWLEHRAQVMNEMRERKVEWREEMQQIVNDKKKLARTRIAVGMMQRAENLSNIADRIQTRIEKIEAEGGDTNGAEEMVADAQEKLDDLMGMIEALKASVDEEDTTLEDIKADIAEIKALFKEVHTLLSQAVRTLKGNTAEGEEDDNEE</sequence>
<dbReference type="Proteomes" id="UP000177370">
    <property type="component" value="Unassembled WGS sequence"/>
</dbReference>
<evidence type="ECO:0008006" key="5">
    <source>
        <dbReference type="Google" id="ProtNLM"/>
    </source>
</evidence>
<evidence type="ECO:0000256" key="2">
    <source>
        <dbReference type="SAM" id="SignalP"/>
    </source>
</evidence>
<keyword evidence="2" id="KW-0732">Signal</keyword>
<evidence type="ECO:0000313" key="3">
    <source>
        <dbReference type="EMBL" id="OGI65712.1"/>
    </source>
</evidence>
<keyword evidence="1" id="KW-0175">Coiled coil</keyword>
<reference evidence="3 4" key="1">
    <citation type="journal article" date="2016" name="Nat. Commun.">
        <title>Thousands of microbial genomes shed light on interconnected biogeochemical processes in an aquifer system.</title>
        <authorList>
            <person name="Anantharaman K."/>
            <person name="Brown C.T."/>
            <person name="Hug L.A."/>
            <person name="Sharon I."/>
            <person name="Castelle C.J."/>
            <person name="Probst A.J."/>
            <person name="Thomas B.C."/>
            <person name="Singh A."/>
            <person name="Wilkins M.J."/>
            <person name="Karaoz U."/>
            <person name="Brodie E.L."/>
            <person name="Williams K.H."/>
            <person name="Hubbard S.S."/>
            <person name="Banfield J.F."/>
        </authorList>
    </citation>
    <scope>NUCLEOTIDE SEQUENCE [LARGE SCALE GENOMIC DNA]</scope>
</reference>
<evidence type="ECO:0000256" key="1">
    <source>
        <dbReference type="SAM" id="Coils"/>
    </source>
</evidence>
<dbReference type="EMBL" id="MFTP01000013">
    <property type="protein sequence ID" value="OGI65712.1"/>
    <property type="molecule type" value="Genomic_DNA"/>
</dbReference>
<feature type="chain" id="PRO_5009527173" description="DUF5667 domain-containing protein" evidence="2">
    <location>
        <begin position="25"/>
        <end position="200"/>
    </location>
</feature>
<organism evidence="3 4">
    <name type="scientific">Candidatus Nomurabacteria bacterium RIFCSPHIGHO2_01_FULL_40_24b</name>
    <dbReference type="NCBI Taxonomy" id="1801739"/>
    <lineage>
        <taxon>Bacteria</taxon>
        <taxon>Candidatus Nomuraibacteriota</taxon>
    </lineage>
</organism>
<feature type="coiled-coil region" evidence="1">
    <location>
        <begin position="62"/>
        <end position="164"/>
    </location>
</feature>
<proteinExistence type="predicted"/>
<evidence type="ECO:0000313" key="4">
    <source>
        <dbReference type="Proteomes" id="UP000177370"/>
    </source>
</evidence>
<gene>
    <name evidence="3" type="ORF">A2647_02380</name>
</gene>
<dbReference type="AlphaFoldDB" id="A0A1F6V7Y8"/>
<comment type="caution">
    <text evidence="3">The sequence shown here is derived from an EMBL/GenBank/DDBJ whole genome shotgun (WGS) entry which is preliminary data.</text>
</comment>
<feature type="signal peptide" evidence="2">
    <location>
        <begin position="1"/>
        <end position="24"/>
    </location>
</feature>